<dbReference type="InterPro" id="IPR011013">
    <property type="entry name" value="Gal_mutarotase_sf_dom"/>
</dbReference>
<dbReference type="AlphaFoldDB" id="A0A9X3AZR4"/>
<protein>
    <recommendedName>
        <fullName evidence="5">Aldose 1-epimerase</fullName>
        <ecNumber evidence="5">5.1.3.3</ecNumber>
    </recommendedName>
</protein>
<evidence type="ECO:0000256" key="2">
    <source>
        <dbReference type="ARBA" id="ARBA00006206"/>
    </source>
</evidence>
<evidence type="ECO:0000256" key="5">
    <source>
        <dbReference type="PIRNR" id="PIRNR005096"/>
    </source>
</evidence>
<evidence type="ECO:0000256" key="7">
    <source>
        <dbReference type="PIRSR" id="PIRSR005096-2"/>
    </source>
</evidence>
<evidence type="ECO:0000313" key="10">
    <source>
        <dbReference type="Proteomes" id="UP001149009"/>
    </source>
</evidence>
<dbReference type="GO" id="GO:0030246">
    <property type="term" value="F:carbohydrate binding"/>
    <property type="evidence" value="ECO:0007669"/>
    <property type="project" value="InterPro"/>
</dbReference>
<organism evidence="9 10">
    <name type="scientific">Chelativorans petroleitrophicus</name>
    <dbReference type="NCBI Taxonomy" id="2975484"/>
    <lineage>
        <taxon>Bacteria</taxon>
        <taxon>Pseudomonadati</taxon>
        <taxon>Pseudomonadota</taxon>
        <taxon>Alphaproteobacteria</taxon>
        <taxon>Hyphomicrobiales</taxon>
        <taxon>Phyllobacteriaceae</taxon>
        <taxon>Chelativorans</taxon>
    </lineage>
</organism>
<evidence type="ECO:0000313" key="9">
    <source>
        <dbReference type="EMBL" id="MCT8990154.1"/>
    </source>
</evidence>
<comment type="catalytic activity">
    <reaction evidence="5">
        <text>alpha-D-glucose = beta-D-glucose</text>
        <dbReference type="Rhea" id="RHEA:10264"/>
        <dbReference type="ChEBI" id="CHEBI:15903"/>
        <dbReference type="ChEBI" id="CHEBI:17925"/>
        <dbReference type="EC" id="5.1.3.3"/>
    </reaction>
</comment>
<dbReference type="InterPro" id="IPR015443">
    <property type="entry name" value="Aldose_1-epimerase"/>
</dbReference>
<comment type="caution">
    <text evidence="9">The sequence shown here is derived from an EMBL/GenBank/DDBJ whole genome shotgun (WGS) entry which is preliminary data.</text>
</comment>
<keyword evidence="3 5" id="KW-0413">Isomerase</keyword>
<dbReference type="Gene3D" id="2.70.98.10">
    <property type="match status" value="1"/>
</dbReference>
<comment type="similarity">
    <text evidence="2 5">Belongs to the aldose epimerase family.</text>
</comment>
<dbReference type="SUPFAM" id="SSF74650">
    <property type="entry name" value="Galactose mutarotase-like"/>
    <property type="match status" value="1"/>
</dbReference>
<dbReference type="GO" id="GO:0033499">
    <property type="term" value="P:galactose catabolic process via UDP-galactose, Leloir pathway"/>
    <property type="evidence" value="ECO:0007669"/>
    <property type="project" value="TreeGrafter"/>
</dbReference>
<comment type="pathway">
    <text evidence="1 5">Carbohydrate metabolism; hexose metabolism.</text>
</comment>
<dbReference type="PANTHER" id="PTHR10091:SF0">
    <property type="entry name" value="GALACTOSE MUTAROTASE"/>
    <property type="match status" value="1"/>
</dbReference>
<dbReference type="Proteomes" id="UP001149009">
    <property type="component" value="Unassembled WGS sequence"/>
</dbReference>
<proteinExistence type="inferred from homology"/>
<dbReference type="CDD" id="cd09019">
    <property type="entry name" value="galactose_mutarotase_like"/>
    <property type="match status" value="1"/>
</dbReference>
<sequence>MASAPEKIGTFEGRDVLEAVLESETGVRIAVMNYGAVLRDWQVPVTGGVRHVVLGFDRFEHYPAHSPYFGAICGRVANRIGGARFALDGREYRLVANEGPNQLHGGPRGIGRQLWNMEVLSANAVRLRLTSPDGEMGYPGRLDIAVTYRLSGNTLRIDFCAETDKPTPVNIVQHNYFNLAGEGDVRDHRIEVNADAYTVLGEGLIPTGEIAPVAGTRYDLRTPRQLQDENGNPVDYDINLVLAEGRNLSEPVATVTAPDGSLTLRLKTDQPGLQLYTGGKMNIPVPGLAGHRYPRFGGLCLEDQNFPDAINHPHFPSSVIMPEKPYSHWCEIEIG</sequence>
<feature type="binding site" evidence="8">
    <location>
        <begin position="174"/>
        <end position="176"/>
    </location>
    <ligand>
        <name>beta-D-galactose</name>
        <dbReference type="ChEBI" id="CHEBI:27667"/>
    </ligand>
</feature>
<feature type="binding site" evidence="7">
    <location>
        <position position="237"/>
    </location>
    <ligand>
        <name>beta-D-galactose</name>
        <dbReference type="ChEBI" id="CHEBI:27667"/>
    </ligand>
</feature>
<reference evidence="9" key="1">
    <citation type="submission" date="2022-08" db="EMBL/GenBank/DDBJ databases">
        <title>Chelativorans sichuanense sp. nov., a paraffin oil-degrading bacterium isolated from a mixture of oil-based drill cuttings and paddy soil.</title>
        <authorList>
            <person name="Yu J."/>
            <person name="Liu H."/>
            <person name="Chen Q."/>
        </authorList>
    </citation>
    <scope>NUCLEOTIDE SEQUENCE</scope>
    <source>
        <strain evidence="9">SCAU 2101</strain>
    </source>
</reference>
<dbReference type="GO" id="GO:0006006">
    <property type="term" value="P:glucose metabolic process"/>
    <property type="evidence" value="ECO:0007669"/>
    <property type="project" value="TreeGrafter"/>
</dbReference>
<evidence type="ECO:0000256" key="4">
    <source>
        <dbReference type="ARBA" id="ARBA00023277"/>
    </source>
</evidence>
<dbReference type="Pfam" id="PF01263">
    <property type="entry name" value="Aldose_epim"/>
    <property type="match status" value="1"/>
</dbReference>
<dbReference type="RefSeq" id="WP_261515013.1">
    <property type="nucleotide sequence ID" value="NZ_JAODNV010000008.1"/>
</dbReference>
<gene>
    <name evidence="9" type="ORF">NYR54_07580</name>
</gene>
<dbReference type="InterPro" id="IPR047215">
    <property type="entry name" value="Galactose_mutarotase-like"/>
</dbReference>
<dbReference type="NCBIfam" id="NF008277">
    <property type="entry name" value="PRK11055.1"/>
    <property type="match status" value="1"/>
</dbReference>
<dbReference type="EMBL" id="JAODNV010000008">
    <property type="protein sequence ID" value="MCT8990154.1"/>
    <property type="molecule type" value="Genomic_DNA"/>
</dbReference>
<name>A0A9X3AZR4_9HYPH</name>
<feature type="active site" description="Proton acceptor" evidence="6">
    <location>
        <position position="302"/>
    </location>
</feature>
<keyword evidence="4 5" id="KW-0119">Carbohydrate metabolism</keyword>
<evidence type="ECO:0000256" key="1">
    <source>
        <dbReference type="ARBA" id="ARBA00005028"/>
    </source>
</evidence>
<evidence type="ECO:0000256" key="8">
    <source>
        <dbReference type="PIRSR" id="PIRSR005096-3"/>
    </source>
</evidence>
<dbReference type="PIRSF" id="PIRSF005096">
    <property type="entry name" value="GALM"/>
    <property type="match status" value="1"/>
</dbReference>
<evidence type="ECO:0000256" key="6">
    <source>
        <dbReference type="PIRSR" id="PIRSR005096-1"/>
    </source>
</evidence>
<keyword evidence="10" id="KW-1185">Reference proteome</keyword>
<evidence type="ECO:0000256" key="3">
    <source>
        <dbReference type="ARBA" id="ARBA00023235"/>
    </source>
</evidence>
<dbReference type="InterPro" id="IPR008183">
    <property type="entry name" value="Aldose_1/G6P_1-epimerase"/>
</dbReference>
<feature type="binding site" evidence="8">
    <location>
        <begin position="78"/>
        <end position="79"/>
    </location>
    <ligand>
        <name>beta-D-galactose</name>
        <dbReference type="ChEBI" id="CHEBI:27667"/>
    </ligand>
</feature>
<dbReference type="GO" id="GO:0004034">
    <property type="term" value="F:aldose 1-epimerase activity"/>
    <property type="evidence" value="ECO:0007669"/>
    <property type="project" value="UniProtKB-EC"/>
</dbReference>
<dbReference type="PANTHER" id="PTHR10091">
    <property type="entry name" value="ALDOSE-1-EPIMERASE"/>
    <property type="match status" value="1"/>
</dbReference>
<feature type="active site" description="Proton donor" evidence="6">
    <location>
        <position position="174"/>
    </location>
</feature>
<dbReference type="InterPro" id="IPR014718">
    <property type="entry name" value="GH-type_carb-bd"/>
</dbReference>
<dbReference type="EC" id="5.1.3.3" evidence="5"/>
<accession>A0A9X3AZR4</accession>